<protein>
    <recommendedName>
        <fullName evidence="1">Transglycosylase SLT domain-containing protein</fullName>
    </recommendedName>
</protein>
<dbReference type="Proteomes" id="UP000708576">
    <property type="component" value="Unassembled WGS sequence"/>
</dbReference>
<dbReference type="EMBL" id="JAGUCO010000008">
    <property type="protein sequence ID" value="MBS2099194.1"/>
    <property type="molecule type" value="Genomic_DNA"/>
</dbReference>
<gene>
    <name evidence="2" type="ORF">KEM10_12955</name>
</gene>
<dbReference type="SUPFAM" id="SSF53955">
    <property type="entry name" value="Lysozyme-like"/>
    <property type="match status" value="1"/>
</dbReference>
<dbReference type="PROSITE" id="PS00018">
    <property type="entry name" value="EF_HAND_1"/>
    <property type="match status" value="1"/>
</dbReference>
<dbReference type="InterPro" id="IPR008258">
    <property type="entry name" value="Transglycosylase_SLT_dom_1"/>
</dbReference>
<accession>A0ABS5JWB2</accession>
<evidence type="ECO:0000259" key="1">
    <source>
        <dbReference type="Pfam" id="PF01464"/>
    </source>
</evidence>
<name>A0ABS5JWB2_9BACT</name>
<keyword evidence="3" id="KW-1185">Reference proteome</keyword>
<evidence type="ECO:0000313" key="2">
    <source>
        <dbReference type="EMBL" id="MBS2099194.1"/>
    </source>
</evidence>
<proteinExistence type="predicted"/>
<reference evidence="2 3" key="1">
    <citation type="journal article" date="2015" name="Int. J. Syst. Evol. Microbiol.">
        <title>Carboxylicivirga linearis sp. nov., isolated from a sea cucumber culture pond.</title>
        <authorList>
            <person name="Wang F.Q."/>
            <person name="Zhou Y.X."/>
            <person name="Lin X.Z."/>
            <person name="Chen G.J."/>
            <person name="Du Z.J."/>
        </authorList>
    </citation>
    <scope>NUCLEOTIDE SEQUENCE [LARGE SCALE GENOMIC DNA]</scope>
    <source>
        <strain evidence="2 3">FB218</strain>
    </source>
</reference>
<sequence length="164" mass="19144">MIFENLIKENKTAFIAKVKEVAMYLGVKPEHLMFLMWFETAHTLDHRITNRIGATGLIQFMPATAKGLGTTTDALRQMSNVEQMEYVKKHLSFARGRYKDFVDLYCGIFWPAAVGKPDTYRITSDKVAMQNPLFDINRDRDIEKKEIRTALLKQIPREYKYLFE</sequence>
<organism evidence="2 3">
    <name type="scientific">Carboxylicivirga linearis</name>
    <dbReference type="NCBI Taxonomy" id="1628157"/>
    <lineage>
        <taxon>Bacteria</taxon>
        <taxon>Pseudomonadati</taxon>
        <taxon>Bacteroidota</taxon>
        <taxon>Bacteroidia</taxon>
        <taxon>Marinilabiliales</taxon>
        <taxon>Marinilabiliaceae</taxon>
        <taxon>Carboxylicivirga</taxon>
    </lineage>
</organism>
<dbReference type="InterPro" id="IPR023346">
    <property type="entry name" value="Lysozyme-like_dom_sf"/>
</dbReference>
<dbReference type="Pfam" id="PF01464">
    <property type="entry name" value="SLT"/>
    <property type="match status" value="1"/>
</dbReference>
<dbReference type="Gene3D" id="1.10.530.10">
    <property type="match status" value="1"/>
</dbReference>
<evidence type="ECO:0000313" key="3">
    <source>
        <dbReference type="Proteomes" id="UP000708576"/>
    </source>
</evidence>
<feature type="domain" description="Transglycosylase SLT" evidence="1">
    <location>
        <begin position="26"/>
        <end position="73"/>
    </location>
</feature>
<dbReference type="RefSeq" id="WP_212216437.1">
    <property type="nucleotide sequence ID" value="NZ_JAGUCO010000008.1"/>
</dbReference>
<comment type="caution">
    <text evidence="2">The sequence shown here is derived from an EMBL/GenBank/DDBJ whole genome shotgun (WGS) entry which is preliminary data.</text>
</comment>
<dbReference type="InterPro" id="IPR018247">
    <property type="entry name" value="EF_Hand_1_Ca_BS"/>
</dbReference>